<dbReference type="GO" id="GO:0036376">
    <property type="term" value="P:sodium ion export across plasma membrane"/>
    <property type="evidence" value="ECO:0007669"/>
    <property type="project" value="InterPro"/>
</dbReference>
<keyword evidence="9 12" id="KW-0472">Membrane</keyword>
<evidence type="ECO:0000256" key="10">
    <source>
        <dbReference type="ARBA" id="ARBA00023201"/>
    </source>
</evidence>
<feature type="compositionally biased region" description="Polar residues" evidence="11">
    <location>
        <begin position="494"/>
        <end position="514"/>
    </location>
</feature>
<evidence type="ECO:0000313" key="14">
    <source>
        <dbReference type="EMBL" id="KAF7782722.1"/>
    </source>
</evidence>
<reference evidence="14 15" key="1">
    <citation type="journal article" name="Sci. Rep.">
        <title>Telomere-to-telomere assembled and centromere annotated genomes of the two main subspecies of the button mushroom Agaricus bisporus reveal especially polymorphic chromosome ends.</title>
        <authorList>
            <person name="Sonnenberg A.S.M."/>
            <person name="Sedaghat-Telgerd N."/>
            <person name="Lavrijssen B."/>
            <person name="Ohm R.A."/>
            <person name="Hendrickx P.M."/>
            <person name="Scholtmeijer K."/>
            <person name="Baars J.J.P."/>
            <person name="van Peer A."/>
        </authorList>
    </citation>
    <scope>NUCLEOTIDE SEQUENCE [LARGE SCALE GENOMIC DNA]</scope>
    <source>
        <strain evidence="14 15">H119_p4</strain>
    </source>
</reference>
<gene>
    <name evidence="14" type="ORF">Agabi119p4_2098</name>
</gene>
<dbReference type="PANTHER" id="PTHR31382:SF4">
    <property type="entry name" value="NA(+)_H(+) ANTIPORTER"/>
    <property type="match status" value="1"/>
</dbReference>
<dbReference type="InterPro" id="IPR004712">
    <property type="entry name" value="Na+/H+_antiporter_fungi"/>
</dbReference>
<feature type="transmembrane region" description="Helical" evidence="12">
    <location>
        <begin position="127"/>
        <end position="157"/>
    </location>
</feature>
<evidence type="ECO:0000256" key="6">
    <source>
        <dbReference type="ARBA" id="ARBA00022989"/>
    </source>
</evidence>
<feature type="transmembrane region" description="Helical" evidence="12">
    <location>
        <begin position="339"/>
        <end position="362"/>
    </location>
</feature>
<dbReference type="GO" id="GO:0015385">
    <property type="term" value="F:sodium:proton antiporter activity"/>
    <property type="evidence" value="ECO:0007669"/>
    <property type="project" value="InterPro"/>
</dbReference>
<dbReference type="InterPro" id="IPR038770">
    <property type="entry name" value="Na+/solute_symporter_sf"/>
</dbReference>
<comment type="caution">
    <text evidence="14">The sequence shown here is derived from an EMBL/GenBank/DDBJ whole genome shotgun (WGS) entry which is preliminary data.</text>
</comment>
<dbReference type="Pfam" id="PF00999">
    <property type="entry name" value="Na_H_Exchanger"/>
    <property type="match status" value="1"/>
</dbReference>
<dbReference type="GO" id="GO:0030007">
    <property type="term" value="P:intracellular potassium ion homeostasis"/>
    <property type="evidence" value="ECO:0007669"/>
    <property type="project" value="TreeGrafter"/>
</dbReference>
<evidence type="ECO:0000256" key="7">
    <source>
        <dbReference type="ARBA" id="ARBA00023053"/>
    </source>
</evidence>
<evidence type="ECO:0000256" key="9">
    <source>
        <dbReference type="ARBA" id="ARBA00023136"/>
    </source>
</evidence>
<evidence type="ECO:0000256" key="8">
    <source>
        <dbReference type="ARBA" id="ARBA00023065"/>
    </source>
</evidence>
<dbReference type="GO" id="GO:0005886">
    <property type="term" value="C:plasma membrane"/>
    <property type="evidence" value="ECO:0007669"/>
    <property type="project" value="InterPro"/>
</dbReference>
<dbReference type="GO" id="GO:0042391">
    <property type="term" value="P:regulation of membrane potential"/>
    <property type="evidence" value="ECO:0007669"/>
    <property type="project" value="InterPro"/>
</dbReference>
<dbReference type="EMBL" id="JABXXO010000003">
    <property type="protein sequence ID" value="KAF7782722.1"/>
    <property type="molecule type" value="Genomic_DNA"/>
</dbReference>
<dbReference type="Gene3D" id="1.20.1530.20">
    <property type="match status" value="1"/>
</dbReference>
<feature type="transmembrane region" description="Helical" evidence="12">
    <location>
        <begin position="70"/>
        <end position="90"/>
    </location>
</feature>
<evidence type="ECO:0000256" key="3">
    <source>
        <dbReference type="ARBA" id="ARBA00022448"/>
    </source>
</evidence>
<feature type="transmembrane region" description="Helical" evidence="12">
    <location>
        <begin position="414"/>
        <end position="440"/>
    </location>
</feature>
<keyword evidence="3" id="KW-0813">Transport</keyword>
<feature type="transmembrane region" description="Helical" evidence="12">
    <location>
        <begin position="208"/>
        <end position="229"/>
    </location>
</feature>
<name>A0A8H7F8J8_AGABI</name>
<dbReference type="Proteomes" id="UP000629468">
    <property type="component" value="Unassembled WGS sequence"/>
</dbReference>
<evidence type="ECO:0000256" key="12">
    <source>
        <dbReference type="SAM" id="Phobius"/>
    </source>
</evidence>
<comment type="subcellular location">
    <subcellularLocation>
        <location evidence="1">Membrane</location>
        <topology evidence="1">Multi-pass membrane protein</topology>
    </subcellularLocation>
</comment>
<dbReference type="InterPro" id="IPR006153">
    <property type="entry name" value="Cation/H_exchanger_TM"/>
</dbReference>
<evidence type="ECO:0000313" key="15">
    <source>
        <dbReference type="Proteomes" id="UP000629468"/>
    </source>
</evidence>
<protein>
    <recommendedName>
        <fullName evidence="13">Cation/H+ exchanger transmembrane domain-containing protein</fullName>
    </recommendedName>
</protein>
<feature type="transmembrane region" description="Helical" evidence="12">
    <location>
        <begin position="12"/>
        <end position="31"/>
    </location>
</feature>
<evidence type="ECO:0000256" key="5">
    <source>
        <dbReference type="ARBA" id="ARBA00022692"/>
    </source>
</evidence>
<proteinExistence type="inferred from homology"/>
<keyword evidence="5 12" id="KW-0812">Transmembrane</keyword>
<comment type="similarity">
    <text evidence="2">Belongs to the fungal Na(+)/H(+) exchanger family.</text>
</comment>
<organism evidence="14 15">
    <name type="scientific">Agaricus bisporus var. burnettii</name>
    <dbReference type="NCBI Taxonomy" id="192524"/>
    <lineage>
        <taxon>Eukaryota</taxon>
        <taxon>Fungi</taxon>
        <taxon>Dikarya</taxon>
        <taxon>Basidiomycota</taxon>
        <taxon>Agaricomycotina</taxon>
        <taxon>Agaricomycetes</taxon>
        <taxon>Agaricomycetidae</taxon>
        <taxon>Agaricales</taxon>
        <taxon>Agaricineae</taxon>
        <taxon>Agaricaceae</taxon>
        <taxon>Agaricus</taxon>
    </lineage>
</organism>
<keyword evidence="7" id="KW-0915">Sodium</keyword>
<feature type="transmembrane region" description="Helical" evidence="12">
    <location>
        <begin position="374"/>
        <end position="394"/>
    </location>
</feature>
<dbReference type="GO" id="GO:0120029">
    <property type="term" value="P:proton export across plasma membrane"/>
    <property type="evidence" value="ECO:0007669"/>
    <property type="project" value="InterPro"/>
</dbReference>
<feature type="region of interest" description="Disordered" evidence="11">
    <location>
        <begin position="473"/>
        <end position="526"/>
    </location>
</feature>
<feature type="transmembrane region" description="Helical" evidence="12">
    <location>
        <begin position="102"/>
        <end position="121"/>
    </location>
</feature>
<evidence type="ECO:0000256" key="4">
    <source>
        <dbReference type="ARBA" id="ARBA00022449"/>
    </source>
</evidence>
<keyword evidence="6 12" id="KW-1133">Transmembrane helix</keyword>
<evidence type="ECO:0000256" key="11">
    <source>
        <dbReference type="SAM" id="MobiDB-lite"/>
    </source>
</evidence>
<keyword evidence="4" id="KW-0050">Antiport</keyword>
<feature type="domain" description="Cation/H+ exchanger transmembrane" evidence="13">
    <location>
        <begin position="22"/>
        <end position="438"/>
    </location>
</feature>
<feature type="transmembrane region" description="Helical" evidence="12">
    <location>
        <begin position="308"/>
        <end position="327"/>
    </location>
</feature>
<dbReference type="PANTHER" id="PTHR31382">
    <property type="entry name" value="NA(+)/H(+) ANTIPORTER"/>
    <property type="match status" value="1"/>
</dbReference>
<sequence length="591" mass="64608">MTGLLEISSTGYAYICIGGFIALFSTVSLFARERAYVNEVVIATAFGILMGPLCADIFDPRSWGNGDSRITLEILRVVLATGLFAIGADLPRGYLWKHAKGLLIMVVPTMTVGWFIVAGLLKAIFPRFSYVTCLAIAACLTPTDPIISASVVGGGYAKQNVPAEIRHILLAESAANDGLAYPFLSITVFILLDSTLGDAIKDWVLVGWLFQVILGSIVGAVIGYIFAYVMKFSHKRSFSNHESYMAQCLALAILTMGIVKTIGSDDLLGAFAAGYTFTAWDDDSDDYSDDGTPDPTSSFGFTSSFVSVLDYLLNCGCFIYIGAWFKWEEFTLTELGIQPWKLVVLSIGILALRRLPALILLYKWVPEIKDLKEALFCGHFGPMGVGALFIASLAKHRLPEPRNPPETQEDYLAMALYPVVSFVVLISIIVHGLSIAFVSLGKKVHRRTYSPKPDIALKSRTVTTDTQATLYPQIEIDVNRKPPHNSSKNEKFSNEASAYNTKTPSPEFTSSPKFTPSPEHTPDPEVRFSCDITASKEKEHQSDGIVNDVLPDDIIEEIVPETRNGVSPLASKLPTIFASFVAGRFSEYPGP</sequence>
<feature type="transmembrane region" description="Helical" evidence="12">
    <location>
        <begin position="178"/>
        <end position="196"/>
    </location>
</feature>
<evidence type="ECO:0000256" key="2">
    <source>
        <dbReference type="ARBA" id="ARBA00005248"/>
    </source>
</evidence>
<evidence type="ECO:0000256" key="1">
    <source>
        <dbReference type="ARBA" id="ARBA00004141"/>
    </source>
</evidence>
<keyword evidence="10" id="KW-0739">Sodium transport</keyword>
<dbReference type="AlphaFoldDB" id="A0A8H7F8J8"/>
<feature type="transmembrane region" description="Helical" evidence="12">
    <location>
        <begin position="40"/>
        <end position="58"/>
    </location>
</feature>
<accession>A0A8H7F8J8</accession>
<keyword evidence="8" id="KW-0406">Ion transport</keyword>
<evidence type="ECO:0000259" key="13">
    <source>
        <dbReference type="Pfam" id="PF00999"/>
    </source>
</evidence>